<dbReference type="KEGG" id="nta:107828614"/>
<organism evidence="1">
    <name type="scientific">Nicotiana tabacum</name>
    <name type="common">Common tobacco</name>
    <dbReference type="NCBI Taxonomy" id="4097"/>
    <lineage>
        <taxon>Eukaryota</taxon>
        <taxon>Viridiplantae</taxon>
        <taxon>Streptophyta</taxon>
        <taxon>Embryophyta</taxon>
        <taxon>Tracheophyta</taxon>
        <taxon>Spermatophyta</taxon>
        <taxon>Magnoliopsida</taxon>
        <taxon>eudicotyledons</taxon>
        <taxon>Gunneridae</taxon>
        <taxon>Pentapetalae</taxon>
        <taxon>asterids</taxon>
        <taxon>lamiids</taxon>
        <taxon>Solanales</taxon>
        <taxon>Solanaceae</taxon>
        <taxon>Nicotianoideae</taxon>
        <taxon>Nicotianeae</taxon>
        <taxon>Nicotiana</taxon>
    </lineage>
</organism>
<proteinExistence type="predicted"/>
<gene>
    <name evidence="1" type="primary">LOC107828614</name>
</gene>
<protein>
    <submittedName>
        <fullName evidence="1">Ctenidin-3-like</fullName>
    </submittedName>
</protein>
<evidence type="ECO:0000313" key="1">
    <source>
        <dbReference type="RefSeq" id="XP_016511455.1"/>
    </source>
</evidence>
<dbReference type="PaxDb" id="4097-A0A1S4DDD7"/>
<feature type="non-terminal residue" evidence="1">
    <location>
        <position position="119"/>
    </location>
</feature>
<name>A0A1S4DDD7_TOBAC</name>
<reference evidence="1" key="1">
    <citation type="submission" date="2025-08" db="UniProtKB">
        <authorList>
            <consortium name="RefSeq"/>
        </authorList>
    </citation>
    <scope>IDENTIFICATION</scope>
</reference>
<accession>A0A1S4DDD7</accession>
<dbReference type="AlphaFoldDB" id="A0A1S4DDD7"/>
<dbReference type="RefSeq" id="XP_016511455.1">
    <property type="nucleotide sequence ID" value="XM_016655969.1"/>
</dbReference>
<sequence>MERAGSDCFFFSSRGGGYGDGGCDGLFGQWSWGAMTTGVVVGSGRRSLLSFAWCLDVVDDGVFGGEGTEGAVWGGGNGRWGGVTGCLGSGLGKGRRELFGVVVMGDGELTGWFNGGVPD</sequence>